<feature type="compositionally biased region" description="Basic and acidic residues" evidence="1">
    <location>
        <begin position="1"/>
        <end position="10"/>
    </location>
</feature>
<dbReference type="AlphaFoldDB" id="A0ABD1P3W1"/>
<name>A0ABD1P3W1_9LAMI</name>
<feature type="compositionally biased region" description="Basic and acidic residues" evidence="1">
    <location>
        <begin position="27"/>
        <end position="63"/>
    </location>
</feature>
<accession>A0ABD1P3W1</accession>
<evidence type="ECO:0000313" key="3">
    <source>
        <dbReference type="Proteomes" id="UP001604277"/>
    </source>
</evidence>
<feature type="compositionally biased region" description="Basic and acidic residues" evidence="1">
    <location>
        <begin position="84"/>
        <end position="130"/>
    </location>
</feature>
<gene>
    <name evidence="2" type="ORF">Fot_55582</name>
</gene>
<proteinExistence type="predicted"/>
<dbReference type="EMBL" id="JBFOLJ010000028">
    <property type="protein sequence ID" value="KAL2458552.1"/>
    <property type="molecule type" value="Genomic_DNA"/>
</dbReference>
<sequence length="228" mass="25064">MGCGESKHAVATENTITKSESKNSNSKKVEENFVEEKESLIKESGLDGNVKERESLEEVKVEENGGGNTKVEDNGNGESGVGENVKEKENSEEGKENVKVEEEIKGGNAKETDNENGKSEVDEEGKNKELKEVKFDEISVHQEVVVVDVQEPEAEKLKREKESIIPEENASEGKMDLNDDVEGKEINEEANKESKTEEAVIKVDEGKEVKEGEVVPIVETKDSATKGE</sequence>
<dbReference type="Proteomes" id="UP001604277">
    <property type="component" value="Unassembled WGS sequence"/>
</dbReference>
<evidence type="ECO:0000313" key="2">
    <source>
        <dbReference type="EMBL" id="KAL2458552.1"/>
    </source>
</evidence>
<comment type="caution">
    <text evidence="2">The sequence shown here is derived from an EMBL/GenBank/DDBJ whole genome shotgun (WGS) entry which is preliminary data.</text>
</comment>
<reference evidence="3" key="1">
    <citation type="submission" date="2024-07" db="EMBL/GenBank/DDBJ databases">
        <title>Two chromosome-level genome assemblies of Korean endemic species Abeliophyllum distichum and Forsythia ovata (Oleaceae).</title>
        <authorList>
            <person name="Jang H."/>
        </authorList>
    </citation>
    <scope>NUCLEOTIDE SEQUENCE [LARGE SCALE GENOMIC DNA]</scope>
</reference>
<feature type="compositionally biased region" description="Basic and acidic residues" evidence="1">
    <location>
        <begin position="171"/>
        <end position="181"/>
    </location>
</feature>
<feature type="region of interest" description="Disordered" evidence="1">
    <location>
        <begin position="153"/>
        <end position="181"/>
    </location>
</feature>
<evidence type="ECO:0000256" key="1">
    <source>
        <dbReference type="SAM" id="MobiDB-lite"/>
    </source>
</evidence>
<feature type="region of interest" description="Disordered" evidence="1">
    <location>
        <begin position="1"/>
        <end position="130"/>
    </location>
</feature>
<protein>
    <submittedName>
        <fullName evidence="2">Glutamic acid-rich protein-like</fullName>
    </submittedName>
</protein>
<feature type="compositionally biased region" description="Basic and acidic residues" evidence="1">
    <location>
        <begin position="153"/>
        <end position="164"/>
    </location>
</feature>
<organism evidence="2 3">
    <name type="scientific">Forsythia ovata</name>
    <dbReference type="NCBI Taxonomy" id="205694"/>
    <lineage>
        <taxon>Eukaryota</taxon>
        <taxon>Viridiplantae</taxon>
        <taxon>Streptophyta</taxon>
        <taxon>Embryophyta</taxon>
        <taxon>Tracheophyta</taxon>
        <taxon>Spermatophyta</taxon>
        <taxon>Magnoliopsida</taxon>
        <taxon>eudicotyledons</taxon>
        <taxon>Gunneridae</taxon>
        <taxon>Pentapetalae</taxon>
        <taxon>asterids</taxon>
        <taxon>lamiids</taxon>
        <taxon>Lamiales</taxon>
        <taxon>Oleaceae</taxon>
        <taxon>Forsythieae</taxon>
        <taxon>Forsythia</taxon>
    </lineage>
</organism>
<keyword evidence="3" id="KW-1185">Reference proteome</keyword>